<feature type="signal peptide" evidence="8">
    <location>
        <begin position="1"/>
        <end position="22"/>
    </location>
</feature>
<keyword evidence="8" id="KW-0732">Signal</keyword>
<feature type="active site" description="Proton acceptor" evidence="6">
    <location>
        <position position="221"/>
    </location>
</feature>
<gene>
    <name evidence="10" type="ORF">PsYK624_072070</name>
</gene>
<accession>A0A9P3LDY4</accession>
<dbReference type="CDD" id="cd05674">
    <property type="entry name" value="M20_yscS"/>
    <property type="match status" value="1"/>
</dbReference>
<evidence type="ECO:0000256" key="8">
    <source>
        <dbReference type="SAM" id="SignalP"/>
    </source>
</evidence>
<proteinExistence type="inferred from homology"/>
<evidence type="ECO:0000256" key="7">
    <source>
        <dbReference type="PIRSR" id="PIRSR037217-2"/>
    </source>
</evidence>
<feature type="binding site" evidence="7">
    <location>
        <position position="187"/>
    </location>
    <ligand>
        <name>Zn(2+)</name>
        <dbReference type="ChEBI" id="CHEBI:29105"/>
        <label>1</label>
    </ligand>
</feature>
<name>A0A9P3LDY4_9APHY</name>
<dbReference type="InterPro" id="IPR002933">
    <property type="entry name" value="Peptidase_M20"/>
</dbReference>
<evidence type="ECO:0000256" key="1">
    <source>
        <dbReference type="ARBA" id="ARBA00006247"/>
    </source>
</evidence>
<reference evidence="10 11" key="1">
    <citation type="submission" date="2021-08" db="EMBL/GenBank/DDBJ databases">
        <title>Draft Genome Sequence of Phanerochaete sordida strain YK-624.</title>
        <authorList>
            <person name="Mori T."/>
            <person name="Dohra H."/>
            <person name="Suzuki T."/>
            <person name="Kawagishi H."/>
            <person name="Hirai H."/>
        </authorList>
    </citation>
    <scope>NUCLEOTIDE SEQUENCE [LARGE SCALE GENOMIC DNA]</scope>
    <source>
        <strain evidence="10 11">YK-624</strain>
    </source>
</reference>
<organism evidence="10 11">
    <name type="scientific">Phanerochaete sordida</name>
    <dbReference type="NCBI Taxonomy" id="48140"/>
    <lineage>
        <taxon>Eukaryota</taxon>
        <taxon>Fungi</taxon>
        <taxon>Dikarya</taxon>
        <taxon>Basidiomycota</taxon>
        <taxon>Agaricomycotina</taxon>
        <taxon>Agaricomycetes</taxon>
        <taxon>Polyporales</taxon>
        <taxon>Phanerochaetaceae</taxon>
        <taxon>Phanerochaete</taxon>
    </lineage>
</organism>
<dbReference type="Pfam" id="PF01546">
    <property type="entry name" value="Peptidase_M20"/>
    <property type="match status" value="1"/>
</dbReference>
<feature type="domain" description="Peptidase M20 dimerisation" evidence="9">
    <location>
        <begin position="270"/>
        <end position="424"/>
    </location>
</feature>
<dbReference type="Gene3D" id="3.30.70.360">
    <property type="match status" value="1"/>
</dbReference>
<comment type="caution">
    <text evidence="10">The sequence shown here is derived from an EMBL/GenBank/DDBJ whole genome shotgun (WGS) entry which is preliminary data.</text>
</comment>
<dbReference type="PIRSF" id="PIRSF037217">
    <property type="entry name" value="Carboxypeptidase_S"/>
    <property type="match status" value="1"/>
</dbReference>
<comment type="similarity">
    <text evidence="1">Belongs to the peptidase M20A family.</text>
</comment>
<dbReference type="InterPro" id="IPR047177">
    <property type="entry name" value="Pept_M20A"/>
</dbReference>
<dbReference type="InterPro" id="IPR017141">
    <property type="entry name" value="Pept_M20_carboxypep"/>
</dbReference>
<feature type="binding site" evidence="7">
    <location>
        <position position="531"/>
    </location>
    <ligand>
        <name>Zn(2+)</name>
        <dbReference type="ChEBI" id="CHEBI:29105"/>
        <label>1</label>
    </ligand>
</feature>
<evidence type="ECO:0000313" key="10">
    <source>
        <dbReference type="EMBL" id="GJE91059.1"/>
    </source>
</evidence>
<feature type="binding site" evidence="7">
    <location>
        <position position="152"/>
    </location>
    <ligand>
        <name>Zn(2+)</name>
        <dbReference type="ChEBI" id="CHEBI:29105"/>
        <label>2</label>
    </ligand>
</feature>
<feature type="active site" evidence="6">
    <location>
        <position position="154"/>
    </location>
</feature>
<feature type="binding site" evidence="7">
    <location>
        <position position="222"/>
    </location>
    <ligand>
        <name>Zn(2+)</name>
        <dbReference type="ChEBI" id="CHEBI:29105"/>
        <label>1</label>
    </ligand>
</feature>
<sequence>MRNWATLASQLALIALAGSATASPRQFPLGLSADPAHGSAKDYCPQFAPLYPKTHQDIDRTLEDVYRTDVFLRQVVDAMGAVVRVPTESYDDFGPVGQDPRWQSFVTFHAELERLFPEVYKNLRVTKVNTHALVFHWQGSNDTLSPVLLTAHMDVVPIEPSTLDLWVHPPYSGFYDGTWLWGRGSCDDKPDVVSILTTVTSLLEQGFKPRRSFVLAFGIDEESAGYHGAWHIGRYLEETYGRNAFAAILDEGLPYSARYGGEVLFANPCTAEKGYLDLRVEISTLGGHSSLPPAHTAIGMLASAIIELEAHPHKTTLSREGTAFQELQCAALYGPEVPDKIRKLAKAAIASDDALEDLEAAFLKWQPLAVAQISTTQAVDLISGGVKVNALPELTTAIVNHRIAEHSSVHELETRITKVLKPVAQRFNLTLEAFGKNVTVGGAGRLTLSDAFGTALEPAPVTPTGHSPPYALLAGTVVSTVRSKFGHDAPKVVVQPALALGNTDTKHYWNLTKHIFRYSHSPADAYYNGAHTINEAIKPTAVVEKISFHTKFILNWDEADI</sequence>
<dbReference type="GO" id="GO:0046872">
    <property type="term" value="F:metal ion binding"/>
    <property type="evidence" value="ECO:0007669"/>
    <property type="project" value="UniProtKB-KW"/>
</dbReference>
<dbReference type="InterPro" id="IPR011650">
    <property type="entry name" value="Peptidase_M20_dimer"/>
</dbReference>
<feature type="chain" id="PRO_5040334376" evidence="8">
    <location>
        <begin position="23"/>
        <end position="561"/>
    </location>
</feature>
<dbReference type="PROSITE" id="PS00758">
    <property type="entry name" value="ARGE_DAPE_CPG2_1"/>
    <property type="match status" value="1"/>
</dbReference>
<feature type="binding site" evidence="7">
    <location>
        <position position="187"/>
    </location>
    <ligand>
        <name>Zn(2+)</name>
        <dbReference type="ChEBI" id="CHEBI:29105"/>
        <label>2</label>
    </ligand>
</feature>
<evidence type="ECO:0000313" key="11">
    <source>
        <dbReference type="Proteomes" id="UP000703269"/>
    </source>
</evidence>
<dbReference type="GO" id="GO:0000328">
    <property type="term" value="C:fungal-type vacuole lumen"/>
    <property type="evidence" value="ECO:0007669"/>
    <property type="project" value="TreeGrafter"/>
</dbReference>
<evidence type="ECO:0000259" key="9">
    <source>
        <dbReference type="Pfam" id="PF07687"/>
    </source>
</evidence>
<keyword evidence="4" id="KW-0378">Hydrolase</keyword>
<dbReference type="Proteomes" id="UP000703269">
    <property type="component" value="Unassembled WGS sequence"/>
</dbReference>
<dbReference type="Pfam" id="PF07687">
    <property type="entry name" value="M20_dimer"/>
    <property type="match status" value="1"/>
</dbReference>
<evidence type="ECO:0000256" key="2">
    <source>
        <dbReference type="ARBA" id="ARBA00022670"/>
    </source>
</evidence>
<dbReference type="SUPFAM" id="SSF55031">
    <property type="entry name" value="Bacterial exopeptidase dimerisation domain"/>
    <property type="match status" value="1"/>
</dbReference>
<keyword evidence="10" id="KW-0121">Carboxypeptidase</keyword>
<keyword evidence="2" id="KW-0645">Protease</keyword>
<evidence type="ECO:0000256" key="6">
    <source>
        <dbReference type="PIRSR" id="PIRSR037217-1"/>
    </source>
</evidence>
<protein>
    <submittedName>
        <fullName evidence="10">Carboxypeptidase S</fullName>
    </submittedName>
</protein>
<keyword evidence="3 7" id="KW-0479">Metal-binding</keyword>
<keyword evidence="11" id="KW-1185">Reference proteome</keyword>
<dbReference type="PANTHER" id="PTHR45962:SF1">
    <property type="entry name" value="N-FATTY-ACYL-AMINO ACID SYNTHASE_HYDROLASE PM20D1"/>
    <property type="match status" value="1"/>
</dbReference>
<dbReference type="EMBL" id="BPQB01000019">
    <property type="protein sequence ID" value="GJE91059.1"/>
    <property type="molecule type" value="Genomic_DNA"/>
</dbReference>
<dbReference type="GO" id="GO:0004181">
    <property type="term" value="F:metallocarboxypeptidase activity"/>
    <property type="evidence" value="ECO:0007669"/>
    <property type="project" value="InterPro"/>
</dbReference>
<feature type="binding site" evidence="7">
    <location>
        <position position="250"/>
    </location>
    <ligand>
        <name>Zn(2+)</name>
        <dbReference type="ChEBI" id="CHEBI:29105"/>
        <label>2</label>
    </ligand>
</feature>
<dbReference type="SUPFAM" id="SSF53187">
    <property type="entry name" value="Zn-dependent exopeptidases"/>
    <property type="match status" value="1"/>
</dbReference>
<keyword evidence="5 7" id="KW-0862">Zinc</keyword>
<dbReference type="PANTHER" id="PTHR45962">
    <property type="entry name" value="N-FATTY-ACYL-AMINO ACID SYNTHASE/HYDROLASE PM20D1"/>
    <property type="match status" value="1"/>
</dbReference>
<evidence type="ECO:0000256" key="5">
    <source>
        <dbReference type="ARBA" id="ARBA00022833"/>
    </source>
</evidence>
<dbReference type="AlphaFoldDB" id="A0A9P3LDY4"/>
<evidence type="ECO:0000256" key="4">
    <source>
        <dbReference type="ARBA" id="ARBA00022801"/>
    </source>
</evidence>
<dbReference type="InterPro" id="IPR001261">
    <property type="entry name" value="ArgE/DapE_CS"/>
</dbReference>
<dbReference type="InterPro" id="IPR036264">
    <property type="entry name" value="Bact_exopeptidase_dim_dom"/>
</dbReference>
<dbReference type="Gene3D" id="3.40.630.10">
    <property type="entry name" value="Zn peptidases"/>
    <property type="match status" value="1"/>
</dbReference>
<evidence type="ECO:0000256" key="3">
    <source>
        <dbReference type="ARBA" id="ARBA00022723"/>
    </source>
</evidence>
<dbReference type="GO" id="GO:0051603">
    <property type="term" value="P:proteolysis involved in protein catabolic process"/>
    <property type="evidence" value="ECO:0007669"/>
    <property type="project" value="TreeGrafter"/>
</dbReference>
<dbReference type="OrthoDB" id="3064516at2759"/>